<evidence type="ECO:0000313" key="3">
    <source>
        <dbReference type="Proteomes" id="UP000663505"/>
    </source>
</evidence>
<sequence>MNDKRKPKTIDKTGKSGLTREKKEILKQQQGSTSVPIDLNAIREWVKYKDEHK</sequence>
<proteinExistence type="predicted"/>
<dbReference type="Proteomes" id="UP000663505">
    <property type="component" value="Chromosome"/>
</dbReference>
<evidence type="ECO:0000256" key="1">
    <source>
        <dbReference type="SAM" id="MobiDB-lite"/>
    </source>
</evidence>
<gene>
    <name evidence="2" type="ORF">JZ786_05265</name>
</gene>
<keyword evidence="3" id="KW-1185">Reference proteome</keyword>
<dbReference type="RefSeq" id="WP_206657733.1">
    <property type="nucleotide sequence ID" value="NZ_CP071182.1"/>
</dbReference>
<dbReference type="EMBL" id="CP071182">
    <property type="protein sequence ID" value="QSO48398.1"/>
    <property type="molecule type" value="Genomic_DNA"/>
</dbReference>
<name>A0A9X7W345_9BACL</name>
<reference evidence="2 3" key="1">
    <citation type="submission" date="2021-02" db="EMBL/GenBank/DDBJ databases">
        <title>Alicyclobacillus curvatus sp. nov. and Alicyclobacillus mengziensis sp. nov., two acidophilic bacteria isolated from acid mine drainage.</title>
        <authorList>
            <person name="Huang Y."/>
        </authorList>
    </citation>
    <scope>NUCLEOTIDE SEQUENCE [LARGE SCALE GENOMIC DNA]</scope>
    <source>
        <strain evidence="2 3">S30H14</strain>
    </source>
</reference>
<feature type="compositionally biased region" description="Basic and acidic residues" evidence="1">
    <location>
        <begin position="1"/>
        <end position="26"/>
    </location>
</feature>
<accession>A0A9X7W345</accession>
<organism evidence="2 3">
    <name type="scientific">Alicyclobacillus mengziensis</name>
    <dbReference type="NCBI Taxonomy" id="2931921"/>
    <lineage>
        <taxon>Bacteria</taxon>
        <taxon>Bacillati</taxon>
        <taxon>Bacillota</taxon>
        <taxon>Bacilli</taxon>
        <taxon>Bacillales</taxon>
        <taxon>Alicyclobacillaceae</taxon>
        <taxon>Alicyclobacillus</taxon>
    </lineage>
</organism>
<feature type="region of interest" description="Disordered" evidence="1">
    <location>
        <begin position="1"/>
        <end position="33"/>
    </location>
</feature>
<dbReference type="AlphaFoldDB" id="A0A9X7W345"/>
<evidence type="ECO:0000313" key="2">
    <source>
        <dbReference type="EMBL" id="QSO48398.1"/>
    </source>
</evidence>
<protein>
    <submittedName>
        <fullName evidence="2">Uncharacterized protein</fullName>
    </submittedName>
</protein>
<dbReference type="KEGG" id="afx:JZ786_05265"/>